<evidence type="ECO:0000313" key="5">
    <source>
        <dbReference type="EMBL" id="DBA04307.1"/>
    </source>
</evidence>
<keyword evidence="2" id="KW-0812">Transmembrane</keyword>
<feature type="transmembrane region" description="Helical" evidence="2">
    <location>
        <begin position="1604"/>
        <end position="1626"/>
    </location>
</feature>
<dbReference type="PANTHER" id="PTHR31513:SF2">
    <property type="entry name" value="MRAZ"/>
    <property type="match status" value="1"/>
</dbReference>
<evidence type="ECO:0000259" key="4">
    <source>
        <dbReference type="Pfam" id="PF07699"/>
    </source>
</evidence>
<keyword evidence="3" id="KW-0732">Signal</keyword>
<keyword evidence="6" id="KW-1185">Reference proteome</keyword>
<feature type="transmembrane region" description="Helical" evidence="2">
    <location>
        <begin position="1060"/>
        <end position="1080"/>
    </location>
</feature>
<reference evidence="5" key="1">
    <citation type="submission" date="2022-11" db="EMBL/GenBank/DDBJ databases">
        <authorList>
            <person name="Morgan W.R."/>
            <person name="Tartar A."/>
        </authorList>
    </citation>
    <scope>NUCLEOTIDE SEQUENCE</scope>
    <source>
        <strain evidence="5">ARSEF 373</strain>
    </source>
</reference>
<feature type="chain" id="PRO_5043472425" description="Tyrosine-protein kinase ephrin type A/B receptor-like domain-containing protein" evidence="3">
    <location>
        <begin position="25"/>
        <end position="1687"/>
    </location>
</feature>
<organism evidence="5 6">
    <name type="scientific">Lagenidium giganteum</name>
    <dbReference type="NCBI Taxonomy" id="4803"/>
    <lineage>
        <taxon>Eukaryota</taxon>
        <taxon>Sar</taxon>
        <taxon>Stramenopiles</taxon>
        <taxon>Oomycota</taxon>
        <taxon>Peronosporomycetes</taxon>
        <taxon>Pythiales</taxon>
        <taxon>Pythiaceae</taxon>
    </lineage>
</organism>
<dbReference type="InterPro" id="IPR011641">
    <property type="entry name" value="Tyr-kin_ephrin_A/B_rcpt-like"/>
</dbReference>
<evidence type="ECO:0000256" key="2">
    <source>
        <dbReference type="SAM" id="Phobius"/>
    </source>
</evidence>
<dbReference type="PROSITE" id="PS51257">
    <property type="entry name" value="PROKAR_LIPOPROTEIN"/>
    <property type="match status" value="1"/>
</dbReference>
<accession>A0AAV2ZG87</accession>
<evidence type="ECO:0000256" key="1">
    <source>
        <dbReference type="SAM" id="MobiDB-lite"/>
    </source>
</evidence>
<dbReference type="InterPro" id="IPR009030">
    <property type="entry name" value="Growth_fac_rcpt_cys_sf"/>
</dbReference>
<proteinExistence type="predicted"/>
<keyword evidence="2" id="KW-0472">Membrane</keyword>
<feature type="region of interest" description="Disordered" evidence="1">
    <location>
        <begin position="687"/>
        <end position="713"/>
    </location>
</feature>
<dbReference type="SMART" id="SM01411">
    <property type="entry name" value="Ephrin_rec_like"/>
    <property type="match status" value="2"/>
</dbReference>
<dbReference type="Gene3D" id="2.10.50.10">
    <property type="entry name" value="Tumor Necrosis Factor Receptor, subunit A, domain 2"/>
    <property type="match status" value="2"/>
</dbReference>
<sequence length="1687" mass="179140">MSGRRILRGCAVLCGLLLFSTACATVIHINGSTDIRSVFKVRDQRISFPSITLPTSVMWQCSSVRPIGMLNEYYVVCAAHFAKTPNVTKVEIVNVSITGAMAFPSPGAVRVELDLLANDTETALEMRNSSLMASAVSVSAASIAIDNYSFINATAQGLKFGPGYNAWTHMGASYGGIGGATLSFARRTCDDVAPNRYFRAIGSVDGSMGVFRAYGSGGGDSEATRGGGRVMLQASVNCSVDGALLANGGHACTDCEADGAGSGGTVSVTAKHIHGQGAIQANGGNPVIYDHDKGTGGGGGGGGGRIVLQYHTNDIDPTRMQAFGGGVPSHRSDNEQDIVTWCQLGADGTILYVKNGSSDALRAPNEPVGTLLVKGTRLQHVGPVKRIQIYGCTPIFQFTEQRHQPFLPLTTSNIIINGGASVCADYVDLELDTGSQINALDGNWTIHLVASQFKLQGYVGPASMKDDDGIRLVLGGGSIALSNMLALVHRLDVNARSAFTMDKYAIIRFKYASTILSSGQAALFGFLDPIDSPTGASMFRQDPLLIRIAAESIEFIPQTSQLGQSNIELDARKTAVVDLSFETAFTRISIKADNLTFHGASCGPIAECRATDLQSDPGTCERLRSPFAIDSPYVVSVFSTGHSTIGNVTAGSILLCGGQSMTIAGRVQTDQRGCAAGVGPGNSSLIQGASGGAGHGGRGGNVEPDDNGGGIQYDSASQYAGGWNLPWPRWPGSGAKSADDPSLAVGGAGGGLVHVKTDALLFTKEGVISARGGDGTRHGGGGSGGAISMFVRSLAGPGKIDISGGHSVNPSTLDELALLGDGVWQPLGDSSKGGGGGGGVIRVVYLHGANESSGEQFIKDGGKLVTDGGNSNGGQHGKNGVAVGSDCSSGRGGPLCLKCAKGTHSPGNMSICSPCGPGEFAGEVGCANCSACPVGSFNDQFGQEKCSLCAPGQYSSSTGAKKCELCGPGTSATKEGSAHCLPCPKGSIAVGKGSVNCTMCGIGETTAKPGAIVCIPCQDKPPHSSFNIPGQCAYACDKGRIGTDCLTPFERFTKPIGGPLGFVILVFGFTAVLFGSWGFITYRTSNARLRQYTEFKAQTLRDQLSLSNLTRKLTPRLTDQDLKAHVARLYFAGDNHPERPWVLESSYLPVGLHDCVYEGSYQTFAAACNALLVWNPHGWESITYKFVHTVIPPLGTIFMRRRQLVRIERLVQHISGFGGGFFRDISIRGHGAQLKVGFSTDFSLAYIDVLLSAAGGSGVTVKALSLGPETLIVVAGTGSFYRPYHVDTNDIVVRAVPTLLGLLQHTFWIEFIASLNQILRLLPQPSSRDRRTRARKTIEDLIELLSDFNAKHSADNLQVNFGSVDYACPTDTSAFYPLDLAAIDEALLQYEEKPFKFALQVIRPRHHSPTVATTATTSASTAKTKAITSAERRESHDDILSANFRYSQIRLEALFALPDTNDDEQLLSPTKTQRNELPHAGPVSARAWKLVRMALQPIFPLLELHNVRPRASRLTWVFPVLLLSLFVVDGVAMFWILIEYYCVQVEDPTAHDSGCARVRYCMQCGVAAGFYWSLAILPGALVGAPFLGVLFLARKRVFLGKMFVVWNFSSVVNLIVAFVCGLVYVAHVHETVFVVITIAGLIKYVQNALALQCMAVYESERPLRGWRGLYTTRDWYDSSYTPLYHKE</sequence>
<dbReference type="EMBL" id="DAKRPA010000009">
    <property type="protein sequence ID" value="DBA04307.1"/>
    <property type="molecule type" value="Genomic_DNA"/>
</dbReference>
<dbReference type="SUPFAM" id="SSF57184">
    <property type="entry name" value="Growth factor receptor domain"/>
    <property type="match status" value="1"/>
</dbReference>
<feature type="transmembrane region" description="Helical" evidence="2">
    <location>
        <begin position="1516"/>
        <end position="1538"/>
    </location>
</feature>
<evidence type="ECO:0000313" key="6">
    <source>
        <dbReference type="Proteomes" id="UP001146120"/>
    </source>
</evidence>
<feature type="transmembrane region" description="Helical" evidence="2">
    <location>
        <begin position="1632"/>
        <end position="1657"/>
    </location>
</feature>
<comment type="caution">
    <text evidence="5">The sequence shown here is derived from an EMBL/GenBank/DDBJ whole genome shotgun (WGS) entry which is preliminary data.</text>
</comment>
<dbReference type="Pfam" id="PF07699">
    <property type="entry name" value="Ephrin_rec_like"/>
    <property type="match status" value="1"/>
</dbReference>
<feature type="domain" description="Tyrosine-protein kinase ephrin type A/B receptor-like" evidence="4">
    <location>
        <begin position="942"/>
        <end position="977"/>
    </location>
</feature>
<feature type="signal peptide" evidence="3">
    <location>
        <begin position="1"/>
        <end position="24"/>
    </location>
</feature>
<dbReference type="PANTHER" id="PTHR31513">
    <property type="entry name" value="EPHRIN TYPE-B RECEPTOR"/>
    <property type="match status" value="1"/>
</dbReference>
<protein>
    <recommendedName>
        <fullName evidence="4">Tyrosine-protein kinase ephrin type A/B receptor-like domain-containing protein</fullName>
    </recommendedName>
</protein>
<evidence type="ECO:0000256" key="3">
    <source>
        <dbReference type="SAM" id="SignalP"/>
    </source>
</evidence>
<dbReference type="Proteomes" id="UP001146120">
    <property type="component" value="Unassembled WGS sequence"/>
</dbReference>
<feature type="compositionally biased region" description="Gly residues" evidence="1">
    <location>
        <begin position="689"/>
        <end position="700"/>
    </location>
</feature>
<feature type="transmembrane region" description="Helical" evidence="2">
    <location>
        <begin position="1570"/>
        <end position="1592"/>
    </location>
</feature>
<reference evidence="5" key="2">
    <citation type="journal article" date="2023" name="Microbiol Resour">
        <title>Decontamination and Annotation of the Draft Genome Sequence of the Oomycete Lagenidium giganteum ARSEF 373.</title>
        <authorList>
            <person name="Morgan W.R."/>
            <person name="Tartar A."/>
        </authorList>
    </citation>
    <scope>NUCLEOTIDE SEQUENCE</scope>
    <source>
        <strain evidence="5">ARSEF 373</strain>
    </source>
</reference>
<keyword evidence="2" id="KW-1133">Transmembrane helix</keyword>
<gene>
    <name evidence="5" type="ORF">N0F65_002069</name>
</gene>
<name>A0AAV2ZG87_9STRA</name>